<evidence type="ECO:0000313" key="3">
    <source>
        <dbReference type="EMBL" id="KAF2674954.1"/>
    </source>
</evidence>
<sequence>MNDFMILLWLANLTASQDIYSTLSYSRAASRSCVQSSTSLSLSPSQPMSLVSHHPFSFSFSLVSGHPLRRRTKIRLDQYLHQYQGRMGNEKVCVSHNSMLISLYIFFGGHSIASCLLSISIFFLSWTY</sequence>
<keyword evidence="1" id="KW-1133">Transmembrane helix</keyword>
<keyword evidence="1" id="KW-0472">Membrane</keyword>
<dbReference type="Proteomes" id="UP000799302">
    <property type="component" value="Unassembled WGS sequence"/>
</dbReference>
<keyword evidence="2" id="KW-0732">Signal</keyword>
<dbReference type="AlphaFoldDB" id="A0A6A6UVG3"/>
<reference evidence="3" key="1">
    <citation type="journal article" date="2020" name="Stud. Mycol.">
        <title>101 Dothideomycetes genomes: a test case for predicting lifestyles and emergence of pathogens.</title>
        <authorList>
            <person name="Haridas S."/>
            <person name="Albert R."/>
            <person name="Binder M."/>
            <person name="Bloem J."/>
            <person name="Labutti K."/>
            <person name="Salamov A."/>
            <person name="Andreopoulos B."/>
            <person name="Baker S."/>
            <person name="Barry K."/>
            <person name="Bills G."/>
            <person name="Bluhm B."/>
            <person name="Cannon C."/>
            <person name="Castanera R."/>
            <person name="Culley D."/>
            <person name="Daum C."/>
            <person name="Ezra D."/>
            <person name="Gonzalez J."/>
            <person name="Henrissat B."/>
            <person name="Kuo A."/>
            <person name="Liang C."/>
            <person name="Lipzen A."/>
            <person name="Lutzoni F."/>
            <person name="Magnuson J."/>
            <person name="Mondo S."/>
            <person name="Nolan M."/>
            <person name="Ohm R."/>
            <person name="Pangilinan J."/>
            <person name="Park H.-J."/>
            <person name="Ramirez L."/>
            <person name="Alfaro M."/>
            <person name="Sun H."/>
            <person name="Tritt A."/>
            <person name="Yoshinaga Y."/>
            <person name="Zwiers L.-H."/>
            <person name="Turgeon B."/>
            <person name="Goodwin S."/>
            <person name="Spatafora J."/>
            <person name="Crous P."/>
            <person name="Grigoriev I."/>
        </authorList>
    </citation>
    <scope>NUCLEOTIDE SEQUENCE</scope>
    <source>
        <strain evidence="3">CBS 115976</strain>
    </source>
</reference>
<feature type="signal peptide" evidence="2">
    <location>
        <begin position="1"/>
        <end position="16"/>
    </location>
</feature>
<accession>A0A6A6UVG3</accession>
<dbReference type="EMBL" id="MU004230">
    <property type="protein sequence ID" value="KAF2674954.1"/>
    <property type="molecule type" value="Genomic_DNA"/>
</dbReference>
<name>A0A6A6UVG3_9PEZI</name>
<feature type="chain" id="PRO_5025613602" evidence="2">
    <location>
        <begin position="17"/>
        <end position="128"/>
    </location>
</feature>
<gene>
    <name evidence="3" type="ORF">BT63DRAFT_25107</name>
</gene>
<keyword evidence="1" id="KW-0812">Transmembrane</keyword>
<evidence type="ECO:0000313" key="4">
    <source>
        <dbReference type="Proteomes" id="UP000799302"/>
    </source>
</evidence>
<evidence type="ECO:0000256" key="2">
    <source>
        <dbReference type="SAM" id="SignalP"/>
    </source>
</evidence>
<proteinExistence type="predicted"/>
<protein>
    <submittedName>
        <fullName evidence="3">Uncharacterized protein</fullName>
    </submittedName>
</protein>
<evidence type="ECO:0000256" key="1">
    <source>
        <dbReference type="SAM" id="Phobius"/>
    </source>
</evidence>
<organism evidence="3 4">
    <name type="scientific">Microthyrium microscopicum</name>
    <dbReference type="NCBI Taxonomy" id="703497"/>
    <lineage>
        <taxon>Eukaryota</taxon>
        <taxon>Fungi</taxon>
        <taxon>Dikarya</taxon>
        <taxon>Ascomycota</taxon>
        <taxon>Pezizomycotina</taxon>
        <taxon>Dothideomycetes</taxon>
        <taxon>Dothideomycetes incertae sedis</taxon>
        <taxon>Microthyriales</taxon>
        <taxon>Microthyriaceae</taxon>
        <taxon>Microthyrium</taxon>
    </lineage>
</organism>
<keyword evidence="4" id="KW-1185">Reference proteome</keyword>
<feature type="transmembrane region" description="Helical" evidence="1">
    <location>
        <begin position="101"/>
        <end position="124"/>
    </location>
</feature>